<dbReference type="GO" id="GO:0007059">
    <property type="term" value="P:chromosome segregation"/>
    <property type="evidence" value="ECO:0007669"/>
    <property type="project" value="TreeGrafter"/>
</dbReference>
<dbReference type="EMBL" id="PDDY01000003">
    <property type="protein sequence ID" value="PEH40483.1"/>
    <property type="molecule type" value="Genomic_DNA"/>
</dbReference>
<comment type="similarity">
    <text evidence="1">Belongs to the ParB family.</text>
</comment>
<dbReference type="InterPro" id="IPR042075">
    <property type="entry name" value="KorB_DNA-db"/>
</dbReference>
<feature type="domain" description="ParB-like N-terminal" evidence="3">
    <location>
        <begin position="29"/>
        <end position="123"/>
    </location>
</feature>
<comment type="caution">
    <text evidence="4">The sequence shown here is derived from an EMBL/GenBank/DDBJ whole genome shotgun (WGS) entry which is preliminary data.</text>
</comment>
<proteinExistence type="inferred from homology"/>
<evidence type="ECO:0000313" key="4">
    <source>
        <dbReference type="EMBL" id="PEH40483.1"/>
    </source>
</evidence>
<feature type="region of interest" description="Disordered" evidence="2">
    <location>
        <begin position="229"/>
        <end position="261"/>
    </location>
</feature>
<dbReference type="AlphaFoldDB" id="A0A2A7SAL1"/>
<feature type="region of interest" description="Disordered" evidence="2">
    <location>
        <begin position="291"/>
        <end position="318"/>
    </location>
</feature>
<dbReference type="PANTHER" id="PTHR33375:SF1">
    <property type="entry name" value="CHROMOSOME-PARTITIONING PROTEIN PARB-RELATED"/>
    <property type="match status" value="1"/>
</dbReference>
<protein>
    <submittedName>
        <fullName evidence="4">Partition protein B</fullName>
    </submittedName>
</protein>
<evidence type="ECO:0000313" key="5">
    <source>
        <dbReference type="Proteomes" id="UP000220629"/>
    </source>
</evidence>
<organism evidence="4 5">
    <name type="scientific">Burkholderia gladioli</name>
    <name type="common">Pseudomonas marginata</name>
    <name type="synonym">Phytomonas marginata</name>
    <dbReference type="NCBI Taxonomy" id="28095"/>
    <lineage>
        <taxon>Bacteria</taxon>
        <taxon>Pseudomonadati</taxon>
        <taxon>Pseudomonadota</taxon>
        <taxon>Betaproteobacteria</taxon>
        <taxon>Burkholderiales</taxon>
        <taxon>Burkholderiaceae</taxon>
        <taxon>Burkholderia</taxon>
    </lineage>
</organism>
<accession>A0A2A7SAL1</accession>
<evidence type="ECO:0000259" key="3">
    <source>
        <dbReference type="SMART" id="SM00470"/>
    </source>
</evidence>
<dbReference type="NCBIfam" id="TIGR00180">
    <property type="entry name" value="parB_part"/>
    <property type="match status" value="1"/>
</dbReference>
<dbReference type="InterPro" id="IPR004437">
    <property type="entry name" value="ParB/RepB/Spo0J"/>
</dbReference>
<dbReference type="SMART" id="SM00470">
    <property type="entry name" value="ParB"/>
    <property type="match status" value="1"/>
</dbReference>
<reference evidence="5" key="1">
    <citation type="submission" date="2017-09" db="EMBL/GenBank/DDBJ databases">
        <title>FDA dAtabase for Regulatory Grade micrObial Sequences (FDA-ARGOS): Supporting development and validation of Infectious Disease Dx tests.</title>
        <authorList>
            <person name="Minogue T."/>
            <person name="Wolcott M."/>
            <person name="Wasieloski L."/>
            <person name="Aguilar W."/>
            <person name="Moore D."/>
            <person name="Tallon L."/>
            <person name="Sadzewicz L."/>
            <person name="Ott S."/>
            <person name="Zhao X."/>
            <person name="Nagaraj S."/>
            <person name="Vavikolanu K."/>
            <person name="Aluvathingal J."/>
            <person name="Nadendla S."/>
            <person name="Sichtig H."/>
        </authorList>
    </citation>
    <scope>NUCLEOTIDE SEQUENCE [LARGE SCALE GENOMIC DNA]</scope>
    <source>
        <strain evidence="5">FDAARGOS_390</strain>
    </source>
</reference>
<name>A0A2A7SAL1_BURGA</name>
<dbReference type="SUPFAM" id="SSF110849">
    <property type="entry name" value="ParB/Sulfiredoxin"/>
    <property type="match status" value="1"/>
</dbReference>
<dbReference type="InterPro" id="IPR036086">
    <property type="entry name" value="ParB/Sulfiredoxin_sf"/>
</dbReference>
<feature type="compositionally biased region" description="Basic and acidic residues" evidence="2">
    <location>
        <begin position="229"/>
        <end position="255"/>
    </location>
</feature>
<dbReference type="GO" id="GO:0003677">
    <property type="term" value="F:DNA binding"/>
    <property type="evidence" value="ECO:0007669"/>
    <property type="project" value="InterPro"/>
</dbReference>
<dbReference type="Pfam" id="PF02195">
    <property type="entry name" value="ParB_N"/>
    <property type="match status" value="1"/>
</dbReference>
<dbReference type="Proteomes" id="UP000220629">
    <property type="component" value="Unassembled WGS sequence"/>
</dbReference>
<evidence type="ECO:0000256" key="2">
    <source>
        <dbReference type="SAM" id="MobiDB-lite"/>
    </source>
</evidence>
<dbReference type="InterPro" id="IPR003115">
    <property type="entry name" value="ParB_N"/>
</dbReference>
<dbReference type="PANTHER" id="PTHR33375">
    <property type="entry name" value="CHROMOSOME-PARTITIONING PROTEIN PARB-RELATED"/>
    <property type="match status" value="1"/>
</dbReference>
<dbReference type="InterPro" id="IPR050336">
    <property type="entry name" value="Chromosome_partition/occlusion"/>
</dbReference>
<dbReference type="Gene3D" id="1.10.10.730">
    <property type="entry name" value="KorB DNA-binding domain"/>
    <property type="match status" value="1"/>
</dbReference>
<dbReference type="Gene3D" id="3.90.1530.30">
    <property type="match status" value="1"/>
</dbReference>
<dbReference type="RefSeq" id="WP_098153412.1">
    <property type="nucleotide sequence ID" value="NZ_PDDY01000003.1"/>
</dbReference>
<sequence length="391" mass="42205">MAGVFGKSIAKASTIQASLKAANSDVLAHFIDTAKMRCGPQTRKPDNPGFSPESIKELSDSIVATRQTDPIIVRPDPEKISEYLVVAGERRYRACKLAGKPVLAFVWELNDEQHRAIQIAENLHREDLTAREIAHELQTDYEKFGTYEKVAVHWGKSLNWVHERVKFLDAVSVKGAAQLAVKAGLTADVSTVNNIARLDKADPGAALALVKSAAENPGMNLRTATRDALKETKAAKKEARAAESENTRKTPRKGEAALVPRIAGTVEQQADGGEDQGGGQVQQSILTGLTYDETVPPSNPVPPEPRSMRPEPTANEAQGAKPTLRLMNLTQFAAAWNEAGGGLVRYESEEWIAACKAGELEDSFGNLETLLARLALAGVPRIEVEFGGLAL</sequence>
<dbReference type="GO" id="GO:0005694">
    <property type="term" value="C:chromosome"/>
    <property type="evidence" value="ECO:0007669"/>
    <property type="project" value="TreeGrafter"/>
</dbReference>
<gene>
    <name evidence="4" type="ORF">CRM94_17375</name>
</gene>
<evidence type="ECO:0000256" key="1">
    <source>
        <dbReference type="ARBA" id="ARBA00006295"/>
    </source>
</evidence>